<dbReference type="AlphaFoldDB" id="A0A151IEV4"/>
<gene>
    <name evidence="1" type="ORF">ALC62_09926</name>
</gene>
<name>A0A151IEV4_9HYME</name>
<keyword evidence="2" id="KW-1185">Reference proteome</keyword>
<dbReference type="Proteomes" id="UP000078542">
    <property type="component" value="Unassembled WGS sequence"/>
</dbReference>
<reference evidence="1 2" key="1">
    <citation type="submission" date="2016-03" db="EMBL/GenBank/DDBJ databases">
        <title>Cyphomyrmex costatus WGS genome.</title>
        <authorList>
            <person name="Nygaard S."/>
            <person name="Hu H."/>
            <person name="Boomsma J."/>
            <person name="Zhang G."/>
        </authorList>
    </citation>
    <scope>NUCLEOTIDE SEQUENCE [LARGE SCALE GENOMIC DNA]</scope>
    <source>
        <strain evidence="1">MS0001</strain>
        <tissue evidence="1">Whole body</tissue>
    </source>
</reference>
<sequence>MNNVFVNDSDDEFEDENPEDRNLWRLAKRYIRNWEYPIEFFEDIPFRKRYRFSKRAVIEILLPLVNAQLRRLDNRGLPISPLMQLLVTLRFYATSSFQFTEEKRRSNKNKFYYIANFPSIIGCIDCTHK</sequence>
<accession>A0A151IEV4</accession>
<proteinExistence type="predicted"/>
<organism evidence="1 2">
    <name type="scientific">Cyphomyrmex costatus</name>
    <dbReference type="NCBI Taxonomy" id="456900"/>
    <lineage>
        <taxon>Eukaryota</taxon>
        <taxon>Metazoa</taxon>
        <taxon>Ecdysozoa</taxon>
        <taxon>Arthropoda</taxon>
        <taxon>Hexapoda</taxon>
        <taxon>Insecta</taxon>
        <taxon>Pterygota</taxon>
        <taxon>Neoptera</taxon>
        <taxon>Endopterygota</taxon>
        <taxon>Hymenoptera</taxon>
        <taxon>Apocrita</taxon>
        <taxon>Aculeata</taxon>
        <taxon>Formicoidea</taxon>
        <taxon>Formicidae</taxon>
        <taxon>Myrmicinae</taxon>
        <taxon>Cyphomyrmex</taxon>
    </lineage>
</organism>
<evidence type="ECO:0000313" key="2">
    <source>
        <dbReference type="Proteomes" id="UP000078542"/>
    </source>
</evidence>
<evidence type="ECO:0000313" key="1">
    <source>
        <dbReference type="EMBL" id="KYM99341.1"/>
    </source>
</evidence>
<evidence type="ECO:0008006" key="3">
    <source>
        <dbReference type="Google" id="ProtNLM"/>
    </source>
</evidence>
<protein>
    <recommendedName>
        <fullName evidence="3">Nuclease HARBI1</fullName>
    </recommendedName>
</protein>
<dbReference type="EMBL" id="KQ977857">
    <property type="protein sequence ID" value="KYM99341.1"/>
    <property type="molecule type" value="Genomic_DNA"/>
</dbReference>